<dbReference type="PANTHER" id="PTHR21229">
    <property type="entry name" value="LUNG SEVEN TRANSMEMBRANE RECEPTOR"/>
    <property type="match status" value="1"/>
</dbReference>
<accession>A0AAD9KXC7</accession>
<feature type="region of interest" description="Disordered" evidence="6">
    <location>
        <begin position="569"/>
        <end position="591"/>
    </location>
</feature>
<proteinExistence type="predicted"/>
<feature type="chain" id="PRO_5041972165" description="GOST seven transmembrane domain-containing protein" evidence="8">
    <location>
        <begin position="25"/>
        <end position="591"/>
    </location>
</feature>
<evidence type="ECO:0000313" key="10">
    <source>
        <dbReference type="EMBL" id="KAK2179307.1"/>
    </source>
</evidence>
<name>A0AAD9KXC7_RIDPI</name>
<dbReference type="Pfam" id="PF06814">
    <property type="entry name" value="GOST_TM"/>
    <property type="match status" value="1"/>
</dbReference>
<keyword evidence="11" id="KW-1185">Reference proteome</keyword>
<keyword evidence="3 8" id="KW-0732">Signal</keyword>
<feature type="compositionally biased region" description="Basic and acidic residues" evidence="6">
    <location>
        <begin position="582"/>
        <end position="591"/>
    </location>
</feature>
<feature type="transmembrane region" description="Helical" evidence="7">
    <location>
        <begin position="293"/>
        <end position="312"/>
    </location>
</feature>
<evidence type="ECO:0000256" key="7">
    <source>
        <dbReference type="SAM" id="Phobius"/>
    </source>
</evidence>
<evidence type="ECO:0000256" key="1">
    <source>
        <dbReference type="ARBA" id="ARBA00004141"/>
    </source>
</evidence>
<dbReference type="GO" id="GO:0005794">
    <property type="term" value="C:Golgi apparatus"/>
    <property type="evidence" value="ECO:0007669"/>
    <property type="project" value="TreeGrafter"/>
</dbReference>
<dbReference type="InterPro" id="IPR053937">
    <property type="entry name" value="GOST_TM"/>
</dbReference>
<keyword evidence="5 7" id="KW-0472">Membrane</keyword>
<feature type="transmembrane region" description="Helical" evidence="7">
    <location>
        <begin position="473"/>
        <end position="491"/>
    </location>
</feature>
<feature type="transmembrane region" description="Helical" evidence="7">
    <location>
        <begin position="324"/>
        <end position="347"/>
    </location>
</feature>
<evidence type="ECO:0000256" key="3">
    <source>
        <dbReference type="ARBA" id="ARBA00022729"/>
    </source>
</evidence>
<evidence type="ECO:0000256" key="4">
    <source>
        <dbReference type="ARBA" id="ARBA00022989"/>
    </source>
</evidence>
<feature type="transmembrane region" description="Helical" evidence="7">
    <location>
        <begin position="397"/>
        <end position="415"/>
    </location>
</feature>
<feature type="domain" description="GOST seven transmembrane" evidence="9">
    <location>
        <begin position="289"/>
        <end position="533"/>
    </location>
</feature>
<dbReference type="InterPro" id="IPR009637">
    <property type="entry name" value="GPR107/GPR108-like"/>
</dbReference>
<dbReference type="AlphaFoldDB" id="A0AAD9KXC7"/>
<sequence length="591" mass="67465">MAKMFSFWKIVFIYVFYFMSASHGRKHRLNIQEDFRQQIDLSVFGFLQHGYLAVNLTNFKLTNEKAYNTDSSFGFTLDKTTSAGISPTLQNGYKQCVLKKGSVRGGRQSGVVFLMDFKHQRREGDDLKYLNISTLSVTEYENAVHEDFYTTRLRRSANTEEIQSLSNISQVVVSSPVMVAATSTTPSAVTTVSTPSGGHSEAKATTMPTSKSIDWKLATGSIPMMKQASGGYGFYFLVRIEHELEVGLYNLFFHNCFNYNQTAERTLVGFSAYLIEKNQNSYLSAGDIPLPPIYFVLCIVYTLLGSFWFYVLRSSKDDTFKIHYLMLVLVFVKALALFFHAVNLHFIQKEGHHEQAFAILYYVTYLMRGILLFVTIVLIGAGWAFIKYILSDRDKKIFVFIIPLQILANVAQIFLEETEEGQSEHTMWKKTFYVVDLLCCGGILFPVIWSIRHLQEASTTDGKAAISLAKLKMFQHFYIMIVCYIYFTRIIDNLLMMAVPFRYKWLCVVFKEISTIIFFIVTGYKFQPASNNPYLQVATESDDEVEMDEVVTPNGVYDNLQKVNTHMKDAGDAGSTTINTTKHRETSLEYD</sequence>
<evidence type="ECO:0000256" key="5">
    <source>
        <dbReference type="ARBA" id="ARBA00023136"/>
    </source>
</evidence>
<comment type="subcellular location">
    <subcellularLocation>
        <location evidence="1">Membrane</location>
        <topology evidence="1">Multi-pass membrane protein</topology>
    </subcellularLocation>
</comment>
<dbReference type="Proteomes" id="UP001209878">
    <property type="component" value="Unassembled WGS sequence"/>
</dbReference>
<dbReference type="PANTHER" id="PTHR21229:SF2">
    <property type="entry name" value="RE59932P"/>
    <property type="match status" value="1"/>
</dbReference>
<evidence type="ECO:0000256" key="6">
    <source>
        <dbReference type="SAM" id="MobiDB-lite"/>
    </source>
</evidence>
<feature type="transmembrane region" description="Helical" evidence="7">
    <location>
        <begin position="431"/>
        <end position="452"/>
    </location>
</feature>
<dbReference type="EMBL" id="JAODUO010000498">
    <property type="protein sequence ID" value="KAK2179307.1"/>
    <property type="molecule type" value="Genomic_DNA"/>
</dbReference>
<protein>
    <recommendedName>
        <fullName evidence="9">GOST seven transmembrane domain-containing protein</fullName>
    </recommendedName>
</protein>
<feature type="signal peptide" evidence="8">
    <location>
        <begin position="1"/>
        <end position="24"/>
    </location>
</feature>
<feature type="transmembrane region" description="Helical" evidence="7">
    <location>
        <begin position="359"/>
        <end position="385"/>
    </location>
</feature>
<organism evidence="10 11">
    <name type="scientific">Ridgeia piscesae</name>
    <name type="common">Tubeworm</name>
    <dbReference type="NCBI Taxonomy" id="27915"/>
    <lineage>
        <taxon>Eukaryota</taxon>
        <taxon>Metazoa</taxon>
        <taxon>Spiralia</taxon>
        <taxon>Lophotrochozoa</taxon>
        <taxon>Annelida</taxon>
        <taxon>Polychaeta</taxon>
        <taxon>Sedentaria</taxon>
        <taxon>Canalipalpata</taxon>
        <taxon>Sabellida</taxon>
        <taxon>Siboglinidae</taxon>
        <taxon>Ridgeia</taxon>
    </lineage>
</organism>
<evidence type="ECO:0000256" key="8">
    <source>
        <dbReference type="SAM" id="SignalP"/>
    </source>
</evidence>
<dbReference type="GO" id="GO:0016020">
    <property type="term" value="C:membrane"/>
    <property type="evidence" value="ECO:0007669"/>
    <property type="project" value="UniProtKB-SubCell"/>
</dbReference>
<gene>
    <name evidence="10" type="ORF">NP493_499g00019</name>
</gene>
<evidence type="ECO:0000259" key="9">
    <source>
        <dbReference type="Pfam" id="PF06814"/>
    </source>
</evidence>
<evidence type="ECO:0000313" key="11">
    <source>
        <dbReference type="Proteomes" id="UP001209878"/>
    </source>
</evidence>
<feature type="transmembrane region" description="Helical" evidence="7">
    <location>
        <begin position="503"/>
        <end position="524"/>
    </location>
</feature>
<keyword evidence="4 7" id="KW-1133">Transmembrane helix</keyword>
<keyword evidence="2 7" id="KW-0812">Transmembrane</keyword>
<evidence type="ECO:0000256" key="2">
    <source>
        <dbReference type="ARBA" id="ARBA00022692"/>
    </source>
</evidence>
<comment type="caution">
    <text evidence="10">The sequence shown here is derived from an EMBL/GenBank/DDBJ whole genome shotgun (WGS) entry which is preliminary data.</text>
</comment>
<reference evidence="10" key="1">
    <citation type="journal article" date="2023" name="Mol. Biol. Evol.">
        <title>Third-Generation Sequencing Reveals the Adaptive Role of the Epigenome in Three Deep-Sea Polychaetes.</title>
        <authorList>
            <person name="Perez M."/>
            <person name="Aroh O."/>
            <person name="Sun Y."/>
            <person name="Lan Y."/>
            <person name="Juniper S.K."/>
            <person name="Young C.R."/>
            <person name="Angers B."/>
            <person name="Qian P.Y."/>
        </authorList>
    </citation>
    <scope>NUCLEOTIDE SEQUENCE</scope>
    <source>
        <strain evidence="10">R07B-5</strain>
    </source>
</reference>